<comment type="caution">
    <text evidence="2">The sequence shown here is derived from an EMBL/GenBank/DDBJ whole genome shotgun (WGS) entry which is preliminary data.</text>
</comment>
<keyword evidence="1" id="KW-0732">Signal</keyword>
<dbReference type="InterPro" id="IPR011990">
    <property type="entry name" value="TPR-like_helical_dom_sf"/>
</dbReference>
<dbReference type="RefSeq" id="WP_184799489.1">
    <property type="nucleotide sequence ID" value="NZ_JACIIZ010000004.1"/>
</dbReference>
<gene>
    <name evidence="2" type="ORF">FHS74_001747</name>
</gene>
<keyword evidence="3" id="KW-1185">Reference proteome</keyword>
<proteinExistence type="predicted"/>
<protein>
    <submittedName>
        <fullName evidence="2">Tetratricopeptide (TPR) repeat protein</fullName>
    </submittedName>
</protein>
<feature type="chain" id="PRO_5031295480" evidence="1">
    <location>
        <begin position="32"/>
        <end position="247"/>
    </location>
</feature>
<sequence length="247" mass="26247">MSARLFATGLLAVSLLAIGTALPHGRGSAQAAPVGVGIETPVDPAAPLPAAPLDESLRRLEQTWSHINYEVGDPQAQQTQMTRLIDAAAAVAAQNPGHAEPLVWQALALCSEAGFEGGLGALRRARQARELFEQAARLDYRALNGAIPISLGSLYAKVPGFPLGFGDDTKARRYLEEGLAINPDGLDSNYFYGDFLLELKDYGHAAEVLTHALAAPPAPDRPVWDAGRRGEVRALLARAQQKLAANQ</sequence>
<evidence type="ECO:0000313" key="3">
    <source>
        <dbReference type="Proteomes" id="UP000539175"/>
    </source>
</evidence>
<name>A0A7X0EBZ5_9PROT</name>
<feature type="signal peptide" evidence="1">
    <location>
        <begin position="1"/>
        <end position="31"/>
    </location>
</feature>
<dbReference type="Gene3D" id="1.25.40.10">
    <property type="entry name" value="Tetratricopeptide repeat domain"/>
    <property type="match status" value="1"/>
</dbReference>
<dbReference type="Proteomes" id="UP000539175">
    <property type="component" value="Unassembled WGS sequence"/>
</dbReference>
<evidence type="ECO:0000313" key="2">
    <source>
        <dbReference type="EMBL" id="MBB6251202.1"/>
    </source>
</evidence>
<organism evidence="2 3">
    <name type="scientific">Nitrospirillum iridis</name>
    <dbReference type="NCBI Taxonomy" id="765888"/>
    <lineage>
        <taxon>Bacteria</taxon>
        <taxon>Pseudomonadati</taxon>
        <taxon>Pseudomonadota</taxon>
        <taxon>Alphaproteobacteria</taxon>
        <taxon>Rhodospirillales</taxon>
        <taxon>Azospirillaceae</taxon>
        <taxon>Nitrospirillum</taxon>
    </lineage>
</organism>
<dbReference type="EMBL" id="JACIIZ010000004">
    <property type="protein sequence ID" value="MBB6251202.1"/>
    <property type="molecule type" value="Genomic_DNA"/>
</dbReference>
<accession>A0A7X0EBZ5</accession>
<dbReference type="SUPFAM" id="SSF48452">
    <property type="entry name" value="TPR-like"/>
    <property type="match status" value="1"/>
</dbReference>
<reference evidence="2 3" key="1">
    <citation type="submission" date="2020-08" db="EMBL/GenBank/DDBJ databases">
        <title>Genomic Encyclopedia of Type Strains, Phase IV (KMG-IV): sequencing the most valuable type-strain genomes for metagenomic binning, comparative biology and taxonomic classification.</title>
        <authorList>
            <person name="Goeker M."/>
        </authorList>
    </citation>
    <scope>NUCLEOTIDE SEQUENCE [LARGE SCALE GENOMIC DNA]</scope>
    <source>
        <strain evidence="2 3">DSM 22198</strain>
    </source>
</reference>
<evidence type="ECO:0000256" key="1">
    <source>
        <dbReference type="SAM" id="SignalP"/>
    </source>
</evidence>
<dbReference type="AlphaFoldDB" id="A0A7X0EBZ5"/>